<dbReference type="EMBL" id="QPJT01000040">
    <property type="protein sequence ID" value="RCX08892.1"/>
    <property type="molecule type" value="Genomic_DNA"/>
</dbReference>
<dbReference type="AlphaFoldDB" id="A0A369AHR0"/>
<evidence type="ECO:0000313" key="3">
    <source>
        <dbReference type="EMBL" id="RCX08892.1"/>
    </source>
</evidence>
<dbReference type="Gene3D" id="3.90.1010.20">
    <property type="match status" value="1"/>
</dbReference>
<gene>
    <name evidence="3" type="ORF">DFR58_1403</name>
</gene>
<feature type="domain" description="FMN-binding" evidence="2">
    <location>
        <begin position="64"/>
        <end position="155"/>
    </location>
</feature>
<dbReference type="OrthoDB" id="1730278at2"/>
<dbReference type="Pfam" id="PF04205">
    <property type="entry name" value="FMN_bind"/>
    <property type="match status" value="1"/>
</dbReference>
<dbReference type="Proteomes" id="UP000253034">
    <property type="component" value="Unassembled WGS sequence"/>
</dbReference>
<dbReference type="RefSeq" id="WP_114300097.1">
    <property type="nucleotide sequence ID" value="NZ_QPJT01000040.1"/>
</dbReference>
<feature type="region of interest" description="Disordered" evidence="1">
    <location>
        <begin position="22"/>
        <end position="49"/>
    </location>
</feature>
<dbReference type="GO" id="GO:0016020">
    <property type="term" value="C:membrane"/>
    <property type="evidence" value="ECO:0007669"/>
    <property type="project" value="InterPro"/>
</dbReference>
<dbReference type="InterPro" id="IPR007329">
    <property type="entry name" value="FMN-bd"/>
</dbReference>
<comment type="caution">
    <text evidence="3">The sequence shown here is derived from an EMBL/GenBank/DDBJ whole genome shotgun (WGS) entry which is preliminary data.</text>
</comment>
<accession>A0A369AHR0</accession>
<dbReference type="PROSITE" id="PS51257">
    <property type="entry name" value="PROKAR_LIPOPROTEIN"/>
    <property type="match status" value="1"/>
</dbReference>
<keyword evidence="4" id="KW-1185">Reference proteome</keyword>
<name>A0A369AHR0_9FIRM</name>
<dbReference type="GO" id="GO:0010181">
    <property type="term" value="F:FMN binding"/>
    <property type="evidence" value="ECO:0007669"/>
    <property type="project" value="InterPro"/>
</dbReference>
<protein>
    <submittedName>
        <fullName evidence="3">Uncharacterized protein with FMN-binding domain</fullName>
    </submittedName>
</protein>
<evidence type="ECO:0000313" key="4">
    <source>
        <dbReference type="Proteomes" id="UP000253034"/>
    </source>
</evidence>
<reference evidence="3 4" key="1">
    <citation type="submission" date="2018-07" db="EMBL/GenBank/DDBJ databases">
        <title>Genomic Encyclopedia of Type Strains, Phase IV (KMG-IV): sequencing the most valuable type-strain genomes for metagenomic binning, comparative biology and taxonomic classification.</title>
        <authorList>
            <person name="Goeker M."/>
        </authorList>
    </citation>
    <scope>NUCLEOTIDE SEQUENCE [LARGE SCALE GENOMIC DNA]</scope>
    <source>
        <strain evidence="3 4">DSM 27016</strain>
    </source>
</reference>
<proteinExistence type="predicted"/>
<dbReference type="SMART" id="SM00900">
    <property type="entry name" value="FMN_bind"/>
    <property type="match status" value="1"/>
</dbReference>
<feature type="compositionally biased region" description="Low complexity" evidence="1">
    <location>
        <begin position="23"/>
        <end position="44"/>
    </location>
</feature>
<evidence type="ECO:0000256" key="1">
    <source>
        <dbReference type="SAM" id="MobiDB-lite"/>
    </source>
</evidence>
<evidence type="ECO:0000259" key="2">
    <source>
        <dbReference type="SMART" id="SM00900"/>
    </source>
</evidence>
<sequence>MKKITVVTAIVILVFTLGGCSPQNNENQQTTTQEGNGQQTTTQEPPAQGAYKDGTYEGAADPWQYGAENATVEVADGKIKSIILRRLDTDGKEVDYENWKGQEIEGKLYPNLKQYRIDMADAMVQKQSYDVDIISGATTSCNNWKISVQKALEKAK</sequence>
<organism evidence="3 4">
    <name type="scientific">Anaerobacterium chartisolvens</name>
    <dbReference type="NCBI Taxonomy" id="1297424"/>
    <lineage>
        <taxon>Bacteria</taxon>
        <taxon>Bacillati</taxon>
        <taxon>Bacillota</taxon>
        <taxon>Clostridia</taxon>
        <taxon>Eubacteriales</taxon>
        <taxon>Oscillospiraceae</taxon>
        <taxon>Anaerobacterium</taxon>
    </lineage>
</organism>